<dbReference type="SUPFAM" id="SSF51126">
    <property type="entry name" value="Pectin lyase-like"/>
    <property type="match status" value="1"/>
</dbReference>
<comment type="subcellular location">
    <subcellularLocation>
        <location evidence="1">Secreted</location>
        <location evidence="1">Cell wall</location>
    </subcellularLocation>
</comment>
<organism evidence="5 6">
    <name type="scientific">Prunus armeniaca</name>
    <name type="common">Apricot</name>
    <name type="synonym">Armeniaca vulgaris</name>
    <dbReference type="NCBI Taxonomy" id="36596"/>
    <lineage>
        <taxon>Eukaryota</taxon>
        <taxon>Viridiplantae</taxon>
        <taxon>Streptophyta</taxon>
        <taxon>Embryophyta</taxon>
        <taxon>Tracheophyta</taxon>
        <taxon>Spermatophyta</taxon>
        <taxon>Magnoliopsida</taxon>
        <taxon>eudicotyledons</taxon>
        <taxon>Gunneridae</taxon>
        <taxon>Pentapetalae</taxon>
        <taxon>rosids</taxon>
        <taxon>fabids</taxon>
        <taxon>Rosales</taxon>
        <taxon>Rosaceae</taxon>
        <taxon>Amygdaloideae</taxon>
        <taxon>Amygdaleae</taxon>
        <taxon>Prunus</taxon>
    </lineage>
</organism>
<dbReference type="InterPro" id="IPR018082">
    <property type="entry name" value="AmbAllergen"/>
</dbReference>
<dbReference type="InterPro" id="IPR012334">
    <property type="entry name" value="Pectin_lyas_fold"/>
</dbReference>
<dbReference type="Proteomes" id="UP000507222">
    <property type="component" value="Unassembled WGS sequence"/>
</dbReference>
<name>A0A6J5VR81_PRUAR</name>
<dbReference type="InterPro" id="IPR011050">
    <property type="entry name" value="Pectin_lyase_fold/virulence"/>
</dbReference>
<keyword evidence="4" id="KW-0732">Signal</keyword>
<keyword evidence="3" id="KW-0134">Cell wall</keyword>
<accession>A0A6J5VR81</accession>
<dbReference type="PANTHER" id="PTHR31683">
    <property type="entry name" value="PECTATE LYASE 18-RELATED"/>
    <property type="match status" value="1"/>
</dbReference>
<dbReference type="EMBL" id="CAEKDK010000008">
    <property type="protein sequence ID" value="CAB4290451.1"/>
    <property type="molecule type" value="Genomic_DNA"/>
</dbReference>
<comment type="similarity">
    <text evidence="2">Belongs to the polysaccharide lyase 1 family.</text>
</comment>
<evidence type="ECO:0000256" key="4">
    <source>
        <dbReference type="ARBA" id="ARBA00022729"/>
    </source>
</evidence>
<gene>
    <name evidence="5" type="ORF">CURHAP_LOCUS50486</name>
</gene>
<keyword evidence="3" id="KW-0964">Secreted</keyword>
<dbReference type="PANTHER" id="PTHR31683:SF21">
    <property type="entry name" value="PECTATE LYASE 12-RELATED"/>
    <property type="match status" value="1"/>
</dbReference>
<dbReference type="GO" id="GO:0030570">
    <property type="term" value="F:pectate lyase activity"/>
    <property type="evidence" value="ECO:0007669"/>
    <property type="project" value="InterPro"/>
</dbReference>
<dbReference type="AlphaFoldDB" id="A0A6J5VR81"/>
<reference evidence="5 6" key="1">
    <citation type="submission" date="2020-05" db="EMBL/GenBank/DDBJ databases">
        <authorList>
            <person name="Campoy J."/>
            <person name="Schneeberger K."/>
            <person name="Spophaly S."/>
        </authorList>
    </citation>
    <scope>NUCLEOTIDE SEQUENCE [LARGE SCALE GENOMIC DNA]</scope>
    <source>
        <strain evidence="5">PruArmRojPasFocal</strain>
    </source>
</reference>
<evidence type="ECO:0000313" key="6">
    <source>
        <dbReference type="Proteomes" id="UP000507222"/>
    </source>
</evidence>
<evidence type="ECO:0000256" key="3">
    <source>
        <dbReference type="ARBA" id="ARBA00022512"/>
    </source>
</evidence>
<dbReference type="PRINTS" id="PR00807">
    <property type="entry name" value="AMBALLERGEN"/>
</dbReference>
<dbReference type="InterPro" id="IPR045032">
    <property type="entry name" value="PEL"/>
</dbReference>
<dbReference type="Gene3D" id="2.160.20.10">
    <property type="entry name" value="Single-stranded right-handed beta-helix, Pectin lyase-like"/>
    <property type="match status" value="1"/>
</dbReference>
<evidence type="ECO:0000313" key="5">
    <source>
        <dbReference type="EMBL" id="CAB4290451.1"/>
    </source>
</evidence>
<sequence length="278" mass="30850">MLSSFLTRSGVHWSSSSYRTPALSLFQSLSLILRHGVLSSHLSSCASSFFSSHGFSSKGFLGFEKKGWEEDLRKKNWSNQYAAHQSAFLNLTLPGQHPNPEVVVQEVHRQSLADCAIGFGQYALGGKGGEYYIVTDSSNDDAVNPRPGTLRYAVIQTEPLWIVFPGNMLIKLSQELIFNSCKTLDCRGANVHIVGCGCITWQYISNVIIHNVHIHHCYPSVDKLRSFLRQLPLFSNAFLVGGAEDFFIIELADQVDIFFTGQLQKLKVEPAHKTSPGA</sequence>
<proteinExistence type="inferred from homology"/>
<evidence type="ECO:0000256" key="2">
    <source>
        <dbReference type="ARBA" id="ARBA00010980"/>
    </source>
</evidence>
<evidence type="ECO:0000256" key="1">
    <source>
        <dbReference type="ARBA" id="ARBA00004191"/>
    </source>
</evidence>
<protein>
    <submittedName>
        <fullName evidence="5">Uncharacterized protein</fullName>
    </submittedName>
</protein>